<dbReference type="AlphaFoldDB" id="A0A1L9RAS1"/>
<feature type="active site" evidence="9">
    <location>
        <position position="137"/>
    </location>
</feature>
<protein>
    <recommendedName>
        <fullName evidence="2">ribonuclease T2</fullName>
        <ecNumber evidence="2">4.6.1.19</ecNumber>
    </recommendedName>
</protein>
<feature type="region of interest" description="Disordered" evidence="11">
    <location>
        <begin position="243"/>
        <end position="262"/>
    </location>
</feature>
<dbReference type="GeneID" id="63744549"/>
<gene>
    <name evidence="13" type="ORF">ASPWEDRAFT_116974</name>
</gene>
<dbReference type="RefSeq" id="XP_040685677.1">
    <property type="nucleotide sequence ID" value="XM_040828701.1"/>
</dbReference>
<dbReference type="FunFam" id="3.90.730.10:FF:000004">
    <property type="entry name" value="Ribonuclease T2-like"/>
    <property type="match status" value="1"/>
</dbReference>
<evidence type="ECO:0000256" key="11">
    <source>
        <dbReference type="SAM" id="MobiDB-lite"/>
    </source>
</evidence>
<dbReference type="PANTHER" id="PTHR11240">
    <property type="entry name" value="RIBONUCLEASE T2"/>
    <property type="match status" value="1"/>
</dbReference>
<keyword evidence="12" id="KW-0732">Signal</keyword>
<keyword evidence="7" id="KW-0325">Glycoprotein</keyword>
<evidence type="ECO:0000256" key="1">
    <source>
        <dbReference type="ARBA" id="ARBA00007469"/>
    </source>
</evidence>
<dbReference type="SUPFAM" id="SSF55895">
    <property type="entry name" value="Ribonuclease Rh-like"/>
    <property type="match status" value="1"/>
</dbReference>
<dbReference type="GO" id="GO:0033897">
    <property type="term" value="F:ribonuclease T2 activity"/>
    <property type="evidence" value="ECO:0007669"/>
    <property type="project" value="UniProtKB-EC"/>
</dbReference>
<keyword evidence="5" id="KW-0378">Hydrolase</keyword>
<name>A0A1L9RAS1_ASPWE</name>
<dbReference type="GO" id="GO:0006401">
    <property type="term" value="P:RNA catabolic process"/>
    <property type="evidence" value="ECO:0007669"/>
    <property type="project" value="TreeGrafter"/>
</dbReference>
<evidence type="ECO:0000256" key="3">
    <source>
        <dbReference type="ARBA" id="ARBA00022722"/>
    </source>
</evidence>
<dbReference type="Proteomes" id="UP000184383">
    <property type="component" value="Unassembled WGS sequence"/>
</dbReference>
<dbReference type="EC" id="4.6.1.19" evidence="2"/>
<dbReference type="Gene3D" id="3.90.730.10">
    <property type="entry name" value="Ribonuclease T2-like"/>
    <property type="match status" value="1"/>
</dbReference>
<evidence type="ECO:0000256" key="10">
    <source>
        <dbReference type="RuleBase" id="RU004328"/>
    </source>
</evidence>
<dbReference type="CDD" id="cd01061">
    <property type="entry name" value="RNase_T2_euk"/>
    <property type="match status" value="1"/>
</dbReference>
<evidence type="ECO:0000256" key="9">
    <source>
        <dbReference type="PIRSR" id="PIRSR633697-1"/>
    </source>
</evidence>
<keyword evidence="4" id="KW-0255">Endonuclease</keyword>
<dbReference type="Pfam" id="PF00445">
    <property type="entry name" value="Ribonuclease_T2"/>
    <property type="match status" value="1"/>
</dbReference>
<keyword evidence="6" id="KW-1015">Disulfide bond</keyword>
<evidence type="ECO:0000256" key="5">
    <source>
        <dbReference type="ARBA" id="ARBA00022801"/>
    </source>
</evidence>
<feature type="active site" evidence="9">
    <location>
        <position position="75"/>
    </location>
</feature>
<dbReference type="InterPro" id="IPR018188">
    <property type="entry name" value="RNase_T2_His_AS_1"/>
</dbReference>
<dbReference type="GO" id="GO:0003723">
    <property type="term" value="F:RNA binding"/>
    <property type="evidence" value="ECO:0007669"/>
    <property type="project" value="InterPro"/>
</dbReference>
<dbReference type="InterPro" id="IPR001568">
    <property type="entry name" value="RNase_T2-like"/>
</dbReference>
<proteinExistence type="inferred from homology"/>
<keyword evidence="14" id="KW-1185">Reference proteome</keyword>
<comment type="similarity">
    <text evidence="1 10">Belongs to the RNase T2 family.</text>
</comment>
<dbReference type="EMBL" id="KV878215">
    <property type="protein sequence ID" value="OJJ32000.1"/>
    <property type="molecule type" value="Genomic_DNA"/>
</dbReference>
<dbReference type="PROSITE" id="PS00531">
    <property type="entry name" value="RNASE_T2_2"/>
    <property type="match status" value="1"/>
</dbReference>
<dbReference type="InterPro" id="IPR033130">
    <property type="entry name" value="RNase_T2_His_AS_2"/>
</dbReference>
<dbReference type="STRING" id="1073089.A0A1L9RAS1"/>
<evidence type="ECO:0000256" key="4">
    <source>
        <dbReference type="ARBA" id="ARBA00022759"/>
    </source>
</evidence>
<evidence type="ECO:0000313" key="13">
    <source>
        <dbReference type="EMBL" id="OJJ32000.1"/>
    </source>
</evidence>
<dbReference type="InterPro" id="IPR036430">
    <property type="entry name" value="RNase_T2-like_sf"/>
</dbReference>
<reference evidence="14" key="1">
    <citation type="journal article" date="2017" name="Genome Biol.">
        <title>Comparative genomics reveals high biological diversity and specific adaptations in the industrially and medically important fungal genus Aspergillus.</title>
        <authorList>
            <person name="de Vries R.P."/>
            <person name="Riley R."/>
            <person name="Wiebenga A."/>
            <person name="Aguilar-Osorio G."/>
            <person name="Amillis S."/>
            <person name="Uchima C.A."/>
            <person name="Anderluh G."/>
            <person name="Asadollahi M."/>
            <person name="Askin M."/>
            <person name="Barry K."/>
            <person name="Battaglia E."/>
            <person name="Bayram O."/>
            <person name="Benocci T."/>
            <person name="Braus-Stromeyer S.A."/>
            <person name="Caldana C."/>
            <person name="Canovas D."/>
            <person name="Cerqueira G.C."/>
            <person name="Chen F."/>
            <person name="Chen W."/>
            <person name="Choi C."/>
            <person name="Clum A."/>
            <person name="Dos Santos R.A."/>
            <person name="Damasio A.R."/>
            <person name="Diallinas G."/>
            <person name="Emri T."/>
            <person name="Fekete E."/>
            <person name="Flipphi M."/>
            <person name="Freyberg S."/>
            <person name="Gallo A."/>
            <person name="Gournas C."/>
            <person name="Habgood R."/>
            <person name="Hainaut M."/>
            <person name="Harispe M.L."/>
            <person name="Henrissat B."/>
            <person name="Hilden K.S."/>
            <person name="Hope R."/>
            <person name="Hossain A."/>
            <person name="Karabika E."/>
            <person name="Karaffa L."/>
            <person name="Karanyi Z."/>
            <person name="Krasevec N."/>
            <person name="Kuo A."/>
            <person name="Kusch H."/>
            <person name="LaButti K."/>
            <person name="Lagendijk E.L."/>
            <person name="Lapidus A."/>
            <person name="Levasseur A."/>
            <person name="Lindquist E."/>
            <person name="Lipzen A."/>
            <person name="Logrieco A.F."/>
            <person name="MacCabe A."/>
            <person name="Maekelae M.R."/>
            <person name="Malavazi I."/>
            <person name="Melin P."/>
            <person name="Meyer V."/>
            <person name="Mielnichuk N."/>
            <person name="Miskei M."/>
            <person name="Molnar A.P."/>
            <person name="Mule G."/>
            <person name="Ngan C.Y."/>
            <person name="Orejas M."/>
            <person name="Orosz E."/>
            <person name="Ouedraogo J.P."/>
            <person name="Overkamp K.M."/>
            <person name="Park H.-S."/>
            <person name="Perrone G."/>
            <person name="Piumi F."/>
            <person name="Punt P.J."/>
            <person name="Ram A.F."/>
            <person name="Ramon A."/>
            <person name="Rauscher S."/>
            <person name="Record E."/>
            <person name="Riano-Pachon D.M."/>
            <person name="Robert V."/>
            <person name="Roehrig J."/>
            <person name="Ruller R."/>
            <person name="Salamov A."/>
            <person name="Salih N.S."/>
            <person name="Samson R.A."/>
            <person name="Sandor E."/>
            <person name="Sanguinetti M."/>
            <person name="Schuetze T."/>
            <person name="Sepcic K."/>
            <person name="Shelest E."/>
            <person name="Sherlock G."/>
            <person name="Sophianopoulou V."/>
            <person name="Squina F.M."/>
            <person name="Sun H."/>
            <person name="Susca A."/>
            <person name="Todd R.B."/>
            <person name="Tsang A."/>
            <person name="Unkles S.E."/>
            <person name="van de Wiele N."/>
            <person name="van Rossen-Uffink D."/>
            <person name="Oliveira J.V."/>
            <person name="Vesth T.C."/>
            <person name="Visser J."/>
            <person name="Yu J.-H."/>
            <person name="Zhou M."/>
            <person name="Andersen M.R."/>
            <person name="Archer D.B."/>
            <person name="Baker S.E."/>
            <person name="Benoit I."/>
            <person name="Brakhage A.A."/>
            <person name="Braus G.H."/>
            <person name="Fischer R."/>
            <person name="Frisvad J.C."/>
            <person name="Goldman G.H."/>
            <person name="Houbraken J."/>
            <person name="Oakley B."/>
            <person name="Pocsi I."/>
            <person name="Scazzocchio C."/>
            <person name="Seiboth B."/>
            <person name="vanKuyk P.A."/>
            <person name="Wortman J."/>
            <person name="Dyer P.S."/>
            <person name="Grigoriev I.V."/>
        </authorList>
    </citation>
    <scope>NUCLEOTIDE SEQUENCE [LARGE SCALE GENOMIC DNA]</scope>
    <source>
        <strain evidence="14">DTO 134E9</strain>
    </source>
</reference>
<evidence type="ECO:0000256" key="6">
    <source>
        <dbReference type="ARBA" id="ARBA00023157"/>
    </source>
</evidence>
<evidence type="ECO:0000256" key="8">
    <source>
        <dbReference type="ARBA" id="ARBA00023239"/>
    </source>
</evidence>
<sequence length="262" mass="28806">MFSLSKGTIALAIAQLFTGVHAGLKTCTDTSNLSCHNSTAVSDLCCFNSPGGTLMQVQFWDTDPSTGPSDSWTIHGLWPDHCDGGYGEHCDDSREVDDIESVLKDQGRTELLDYMQTYWISDSESNNKFWAHEWNTHGTCVNTIDPSCYTDYAEHEEVGDFFEQVVTLFKDLDTYTALSKAGITPTNDKTYTAKEIQSAVGSIHDGYEVTLLCNDDTLYEIEYYFNVYGSAVGGKYVATSPLSKSGCPSSGIKYPPKDSSSN</sequence>
<evidence type="ECO:0000256" key="2">
    <source>
        <dbReference type="ARBA" id="ARBA00012571"/>
    </source>
</evidence>
<dbReference type="OrthoDB" id="435754at2759"/>
<dbReference type="GO" id="GO:0016787">
    <property type="term" value="F:hydrolase activity"/>
    <property type="evidence" value="ECO:0007669"/>
    <property type="project" value="UniProtKB-KW"/>
</dbReference>
<keyword evidence="8" id="KW-0456">Lyase</keyword>
<dbReference type="PANTHER" id="PTHR11240:SF79">
    <property type="entry name" value="RIBONUCLEASE T2"/>
    <property type="match status" value="1"/>
</dbReference>
<accession>A0A1L9RAS1</accession>
<dbReference type="PROSITE" id="PS00530">
    <property type="entry name" value="RNASE_T2_1"/>
    <property type="match status" value="1"/>
</dbReference>
<dbReference type="GO" id="GO:0005576">
    <property type="term" value="C:extracellular region"/>
    <property type="evidence" value="ECO:0007669"/>
    <property type="project" value="TreeGrafter"/>
</dbReference>
<evidence type="ECO:0000256" key="7">
    <source>
        <dbReference type="ARBA" id="ARBA00023180"/>
    </source>
</evidence>
<dbReference type="VEuPathDB" id="FungiDB:ASPWEDRAFT_116974"/>
<organism evidence="13 14">
    <name type="scientific">Aspergillus wentii DTO 134E9</name>
    <dbReference type="NCBI Taxonomy" id="1073089"/>
    <lineage>
        <taxon>Eukaryota</taxon>
        <taxon>Fungi</taxon>
        <taxon>Dikarya</taxon>
        <taxon>Ascomycota</taxon>
        <taxon>Pezizomycotina</taxon>
        <taxon>Eurotiomycetes</taxon>
        <taxon>Eurotiomycetidae</taxon>
        <taxon>Eurotiales</taxon>
        <taxon>Aspergillaceae</taxon>
        <taxon>Aspergillus</taxon>
        <taxon>Aspergillus subgen. Cremei</taxon>
    </lineage>
</organism>
<keyword evidence="3" id="KW-0540">Nuclease</keyword>
<evidence type="ECO:0000256" key="12">
    <source>
        <dbReference type="SAM" id="SignalP"/>
    </source>
</evidence>
<evidence type="ECO:0000313" key="14">
    <source>
        <dbReference type="Proteomes" id="UP000184383"/>
    </source>
</evidence>
<feature type="signal peptide" evidence="12">
    <location>
        <begin position="1"/>
        <end position="22"/>
    </location>
</feature>
<dbReference type="InterPro" id="IPR033697">
    <property type="entry name" value="Ribonuclease_T2_eukaryotic"/>
</dbReference>
<feature type="chain" id="PRO_5012137601" description="ribonuclease T2" evidence="12">
    <location>
        <begin position="23"/>
        <end position="262"/>
    </location>
</feature>
<feature type="active site" evidence="9">
    <location>
        <position position="133"/>
    </location>
</feature>